<sequence>MTQPQIVPQEDPHTAPASAFLLPSFDYVPAIPTDDSAVEAFIKAFILPARLHGSHDVLTRAEKNILKREPERQREFQGSRKVEEIMVLICGHGQRDSRCGILGPILQAEFEEKLERQNVQILRDPPVAQAVEVDTELEGYTPHARVAQISHIGGHKWAGNVIIYIPPSFKANPLAGKGIWYGRVEPRHVEGIVGKTVLDGKVIKELFRGGIAHDGDILRI</sequence>
<proteinExistence type="predicted"/>
<evidence type="ECO:0000313" key="1">
    <source>
        <dbReference type="EMBL" id="KAK8200608.1"/>
    </source>
</evidence>
<evidence type="ECO:0000313" key="2">
    <source>
        <dbReference type="Proteomes" id="UP001320706"/>
    </source>
</evidence>
<organism evidence="1 2">
    <name type="scientific">Zalaria obscura</name>
    <dbReference type="NCBI Taxonomy" id="2024903"/>
    <lineage>
        <taxon>Eukaryota</taxon>
        <taxon>Fungi</taxon>
        <taxon>Dikarya</taxon>
        <taxon>Ascomycota</taxon>
        <taxon>Pezizomycotina</taxon>
        <taxon>Dothideomycetes</taxon>
        <taxon>Dothideomycetidae</taxon>
        <taxon>Dothideales</taxon>
        <taxon>Zalariaceae</taxon>
        <taxon>Zalaria</taxon>
    </lineage>
</organism>
<dbReference type="EMBL" id="JAMKPW020000038">
    <property type="protein sequence ID" value="KAK8200608.1"/>
    <property type="molecule type" value="Genomic_DNA"/>
</dbReference>
<gene>
    <name evidence="1" type="primary">AIM32</name>
    <name evidence="1" type="ORF">M8818_005922</name>
</gene>
<name>A0ACC3S6W0_9PEZI</name>
<comment type="caution">
    <text evidence="1">The sequence shown here is derived from an EMBL/GenBank/DDBJ whole genome shotgun (WGS) entry which is preliminary data.</text>
</comment>
<accession>A0ACC3S6W0</accession>
<reference evidence="1" key="1">
    <citation type="submission" date="2024-02" db="EMBL/GenBank/DDBJ databases">
        <title>Metagenome Assembled Genome of Zalaria obscura JY119.</title>
        <authorList>
            <person name="Vighnesh L."/>
            <person name="Jagadeeshwari U."/>
            <person name="Venkata Ramana C."/>
            <person name="Sasikala C."/>
        </authorList>
    </citation>
    <scope>NUCLEOTIDE SEQUENCE</scope>
    <source>
        <strain evidence="1">JY119</strain>
    </source>
</reference>
<dbReference type="Proteomes" id="UP001320706">
    <property type="component" value="Unassembled WGS sequence"/>
</dbReference>
<protein>
    <submittedName>
        <fullName evidence="1">Altered inheritance of mitochondria protein 32</fullName>
    </submittedName>
</protein>
<keyword evidence="2" id="KW-1185">Reference proteome</keyword>